<accession>A0A5B7YHH7</accession>
<feature type="signal peptide" evidence="2">
    <location>
        <begin position="1"/>
        <end position="26"/>
    </location>
</feature>
<organism evidence="4 5">
    <name type="scientific">Salinimonas iocasae</name>
    <dbReference type="NCBI Taxonomy" id="2572577"/>
    <lineage>
        <taxon>Bacteria</taxon>
        <taxon>Pseudomonadati</taxon>
        <taxon>Pseudomonadota</taxon>
        <taxon>Gammaproteobacteria</taxon>
        <taxon>Alteromonadales</taxon>
        <taxon>Alteromonadaceae</taxon>
        <taxon>Alteromonas/Salinimonas group</taxon>
        <taxon>Salinimonas</taxon>
    </lineage>
</organism>
<dbReference type="OrthoDB" id="187423at2"/>
<dbReference type="KEGG" id="salk:FBQ74_17140"/>
<dbReference type="PANTHER" id="PTHR34094">
    <property type="match status" value="1"/>
</dbReference>
<dbReference type="AlphaFoldDB" id="A0A5B7YHH7"/>
<reference evidence="4 5" key="1">
    <citation type="submission" date="2019-04" db="EMBL/GenBank/DDBJ databases">
        <title>Salinimonas iocasae sp. nov., a halophilic bacterium isolated from the outer tube casing of tubeworms in Okinawa Trough.</title>
        <authorList>
            <person name="Zhang H."/>
            <person name="Wang H."/>
            <person name="Li C."/>
        </authorList>
    </citation>
    <scope>NUCLEOTIDE SEQUENCE [LARGE SCALE GENOMIC DNA]</scope>
    <source>
        <strain evidence="4 5">KX18D6</strain>
    </source>
</reference>
<feature type="domain" description="DUF4097" evidence="3">
    <location>
        <begin position="150"/>
        <end position="256"/>
    </location>
</feature>
<keyword evidence="5" id="KW-1185">Reference proteome</keyword>
<evidence type="ECO:0000313" key="4">
    <source>
        <dbReference type="EMBL" id="QCZ95094.1"/>
    </source>
</evidence>
<evidence type="ECO:0000256" key="2">
    <source>
        <dbReference type="SAM" id="SignalP"/>
    </source>
</evidence>
<evidence type="ECO:0000313" key="5">
    <source>
        <dbReference type="Proteomes" id="UP000304912"/>
    </source>
</evidence>
<feature type="chain" id="PRO_5022818304" evidence="2">
    <location>
        <begin position="27"/>
        <end position="259"/>
    </location>
</feature>
<dbReference type="Proteomes" id="UP000304912">
    <property type="component" value="Chromosome"/>
</dbReference>
<sequence>MENTMSKRLSFCTALGISLLSTQVLAEQITKSFNVSPDGTLTLRTDAGSIEINTHSSDTVEVDVDIDQRNDGDFTVNFEQDDDGVSIDGEREGEWYGGSLRVRYAITLPEQYNVDVDTAGGAISIESLIGQVEARTSGGRITVSDVVGDIDIKTSGGALDISDVKGNIDGHTSGGGIDLRLSEQPDEDVSLRTSGGSINAMFPETIKIDLEASTSGGRVKSEWPVEGSVSKREIEGKINGGGPQVDLKTSGGSIHVEKI</sequence>
<protein>
    <submittedName>
        <fullName evidence="4">DUF4097 domain-containing protein</fullName>
    </submittedName>
</protein>
<evidence type="ECO:0000259" key="3">
    <source>
        <dbReference type="Pfam" id="PF13349"/>
    </source>
</evidence>
<dbReference type="PANTHER" id="PTHR34094:SF1">
    <property type="entry name" value="PROTEIN FAM185A"/>
    <property type="match status" value="1"/>
</dbReference>
<evidence type="ECO:0000256" key="1">
    <source>
        <dbReference type="SAM" id="MobiDB-lite"/>
    </source>
</evidence>
<keyword evidence="2" id="KW-0732">Signal</keyword>
<name>A0A5B7YHH7_9ALTE</name>
<dbReference type="Pfam" id="PF13349">
    <property type="entry name" value="DUF4097"/>
    <property type="match status" value="1"/>
</dbReference>
<dbReference type="InterPro" id="IPR025164">
    <property type="entry name" value="Toastrack_DUF4097"/>
</dbReference>
<gene>
    <name evidence="4" type="ORF">FBQ74_17140</name>
</gene>
<feature type="region of interest" description="Disordered" evidence="1">
    <location>
        <begin position="234"/>
        <end position="259"/>
    </location>
</feature>
<proteinExistence type="predicted"/>
<dbReference type="EMBL" id="CP039852">
    <property type="protein sequence ID" value="QCZ95094.1"/>
    <property type="molecule type" value="Genomic_DNA"/>
</dbReference>